<name>A0AAW8VQR0_9BACE</name>
<reference evidence="8" key="1">
    <citation type="submission" date="2023-08" db="EMBL/GenBank/DDBJ databases">
        <title>Reintroducing virulent viruses to syntetic microbiomes.</title>
        <authorList>
            <person name="Wilde J."/>
            <person name="Boyes R."/>
            <person name="Robinson A.V."/>
            <person name="Daisley B.A."/>
            <person name="Allen-Vercoe E."/>
        </authorList>
    </citation>
    <scope>NUCLEOTIDE SEQUENCE</scope>
    <source>
        <strain evidence="8">225I_12FAA</strain>
    </source>
</reference>
<organism evidence="8 9">
    <name type="scientific">Bacteroides cellulosilyticus</name>
    <dbReference type="NCBI Taxonomy" id="246787"/>
    <lineage>
        <taxon>Bacteria</taxon>
        <taxon>Pseudomonadati</taxon>
        <taxon>Bacteroidota</taxon>
        <taxon>Bacteroidia</taxon>
        <taxon>Bacteroidales</taxon>
        <taxon>Bacteroidaceae</taxon>
        <taxon>Bacteroides</taxon>
    </lineage>
</organism>
<evidence type="ECO:0000256" key="3">
    <source>
        <dbReference type="ARBA" id="ARBA00022729"/>
    </source>
</evidence>
<comment type="caution">
    <text evidence="8">The sequence shown here is derived from an EMBL/GenBank/DDBJ whole genome shotgun (WGS) entry which is preliminary data.</text>
</comment>
<dbReference type="InterPro" id="IPR012944">
    <property type="entry name" value="SusD_RagB_dom"/>
</dbReference>
<proteinExistence type="inferred from homology"/>
<evidence type="ECO:0000313" key="9">
    <source>
        <dbReference type="Proteomes" id="UP001266995"/>
    </source>
</evidence>
<evidence type="ECO:0000313" key="8">
    <source>
        <dbReference type="EMBL" id="MDT4514127.1"/>
    </source>
</evidence>
<dbReference type="RefSeq" id="WP_007211798.1">
    <property type="nucleotide sequence ID" value="NZ_CAXSKE010000004.1"/>
</dbReference>
<dbReference type="SUPFAM" id="SSF48452">
    <property type="entry name" value="TPR-like"/>
    <property type="match status" value="1"/>
</dbReference>
<comment type="similarity">
    <text evidence="2">Belongs to the SusD family.</text>
</comment>
<protein>
    <submittedName>
        <fullName evidence="8">RagB/SusD family nutrient uptake outer membrane protein</fullName>
    </submittedName>
</protein>
<evidence type="ECO:0000259" key="7">
    <source>
        <dbReference type="Pfam" id="PF14322"/>
    </source>
</evidence>
<feature type="domain" description="SusD-like N-terminal" evidence="7">
    <location>
        <begin position="19"/>
        <end position="225"/>
    </location>
</feature>
<sequence length="637" mass="72791">MKYITFLFIAMLTFSSCTDFLDKEPDDMLTLEKVFNNRQNTLEWLSAIYSSVPNTFINYHQEGPLSDDMAPHAEWTGWFAYDIVGKQMGNWNPSSEDNNDYWRVLPKKIRQAQIFIQNVKPIENQNLTVEEAERMKLEARFLIAYYYALLVEFYGAVPFTAEPIDLDAPYDVLMMQQVPVHQVIDWIDNELLEVSKGLPASYTNPTLYGRATSLMCLAVRSRLLLLSASPLLNGNKDYMNHKNPNGEELFYSEYDVNRWQRAANAAKELIDAAHAAGKKLYTVYNPDGTVDPFLSCRGILMTKESAGNTEILFANPNPGDYGAIDRWSIPRSVPGAGSYGVTQSLVDAFFMENGLSPILGYENNDYSKPIINPASGYTETGFSTEPEVRNTGWQECQGNVNPGQVTMAGAYNMYCHREARFYIAVLYNRAWFSKTAEGGRQTMFLKGEQDGGISMDAPRNGYLQNKLAHPDRDNVNVTFPYRPAVNYRLAEAYLNYAEALNECDPGNPDIMKYVNLIRVRAGIPEYGTGAGMITEPQGQEEVRQSIYKERRVELCCESSIRYMDIRRLKIGEEILNRDFYGMNYFGSKLSDDKNDPDAYFVRTRYQTRSFQKKNYWFPVPQSEMDINPNLVQNPFWK</sequence>
<dbReference type="Proteomes" id="UP001266995">
    <property type="component" value="Unassembled WGS sequence"/>
</dbReference>
<evidence type="ECO:0000256" key="4">
    <source>
        <dbReference type="ARBA" id="ARBA00023136"/>
    </source>
</evidence>
<dbReference type="InterPro" id="IPR033985">
    <property type="entry name" value="SusD-like_N"/>
</dbReference>
<accession>A0AAW8VQR0</accession>
<dbReference type="GO" id="GO:0009279">
    <property type="term" value="C:cell outer membrane"/>
    <property type="evidence" value="ECO:0007669"/>
    <property type="project" value="UniProtKB-SubCell"/>
</dbReference>
<evidence type="ECO:0000256" key="1">
    <source>
        <dbReference type="ARBA" id="ARBA00004442"/>
    </source>
</evidence>
<evidence type="ECO:0000256" key="5">
    <source>
        <dbReference type="ARBA" id="ARBA00023237"/>
    </source>
</evidence>
<dbReference type="Pfam" id="PF07980">
    <property type="entry name" value="SusD_RagB"/>
    <property type="match status" value="1"/>
</dbReference>
<keyword evidence="5" id="KW-0998">Cell outer membrane</keyword>
<dbReference type="AlphaFoldDB" id="A0AAW8VQR0"/>
<dbReference type="Gene3D" id="1.25.40.390">
    <property type="match status" value="1"/>
</dbReference>
<evidence type="ECO:0000259" key="6">
    <source>
        <dbReference type="Pfam" id="PF07980"/>
    </source>
</evidence>
<dbReference type="InterPro" id="IPR011990">
    <property type="entry name" value="TPR-like_helical_dom_sf"/>
</dbReference>
<keyword evidence="4" id="KW-0472">Membrane</keyword>
<gene>
    <name evidence="8" type="ORF">RO785_24495</name>
</gene>
<feature type="domain" description="RagB/SusD" evidence="6">
    <location>
        <begin position="334"/>
        <end position="636"/>
    </location>
</feature>
<dbReference type="PROSITE" id="PS51257">
    <property type="entry name" value="PROKAR_LIPOPROTEIN"/>
    <property type="match status" value="1"/>
</dbReference>
<dbReference type="EMBL" id="JAVSNH010000002">
    <property type="protein sequence ID" value="MDT4514127.1"/>
    <property type="molecule type" value="Genomic_DNA"/>
</dbReference>
<comment type="subcellular location">
    <subcellularLocation>
        <location evidence="1">Cell outer membrane</location>
    </subcellularLocation>
</comment>
<keyword evidence="3" id="KW-0732">Signal</keyword>
<evidence type="ECO:0000256" key="2">
    <source>
        <dbReference type="ARBA" id="ARBA00006275"/>
    </source>
</evidence>
<dbReference type="Pfam" id="PF14322">
    <property type="entry name" value="SusD-like_3"/>
    <property type="match status" value="1"/>
</dbReference>